<dbReference type="InterPro" id="IPR003607">
    <property type="entry name" value="HD/PDEase_dom"/>
</dbReference>
<evidence type="ECO:0000256" key="4">
    <source>
        <dbReference type="ARBA" id="ARBA00001946"/>
    </source>
</evidence>
<dbReference type="OrthoDB" id="10254258at2759"/>
<evidence type="ECO:0000256" key="9">
    <source>
        <dbReference type="ARBA" id="ARBA00022723"/>
    </source>
</evidence>
<dbReference type="SMART" id="SM00471">
    <property type="entry name" value="HDc"/>
    <property type="match status" value="1"/>
</dbReference>
<evidence type="ECO:0000259" key="13">
    <source>
        <dbReference type="SMART" id="SM00471"/>
    </source>
</evidence>
<evidence type="ECO:0000313" key="15">
    <source>
        <dbReference type="Proteomes" id="UP000242525"/>
    </source>
</evidence>
<dbReference type="InterPro" id="IPR039356">
    <property type="entry name" value="YfbR/HDDC2"/>
</dbReference>
<dbReference type="GO" id="GO:0009159">
    <property type="term" value="P:deoxyribonucleoside monophosphate catabolic process"/>
    <property type="evidence" value="ECO:0007669"/>
    <property type="project" value="UniProtKB-ARBA"/>
</dbReference>
<dbReference type="EC" id="3.1.3.89" evidence="8"/>
<evidence type="ECO:0000256" key="11">
    <source>
        <dbReference type="ARBA" id="ARBA00022842"/>
    </source>
</evidence>
<dbReference type="FunFam" id="1.10.3210.10:FF:000011">
    <property type="entry name" value="HD domain-containing protein 2"/>
    <property type="match status" value="1"/>
</dbReference>
<keyword evidence="15" id="KW-1185">Reference proteome</keyword>
<evidence type="ECO:0000256" key="6">
    <source>
        <dbReference type="ARBA" id="ARBA00009999"/>
    </source>
</evidence>
<dbReference type="PANTHER" id="PTHR11845">
    <property type="entry name" value="5'-DEOXYNUCLEOTIDASE HDDC2"/>
    <property type="match status" value="1"/>
</dbReference>
<gene>
    <name evidence="14" type="ORF">BN980_GECA14s02309g</name>
</gene>
<evidence type="ECO:0000256" key="3">
    <source>
        <dbReference type="ARBA" id="ARBA00001941"/>
    </source>
</evidence>
<dbReference type="PANTHER" id="PTHR11845:SF13">
    <property type="entry name" value="5'-DEOXYNUCLEOTIDASE HDDC2"/>
    <property type="match status" value="1"/>
</dbReference>
<sequence length="232" mass="26698">MSQEEPIWQVEDSIPPALKEQIEFLKNSPTLNKVSKNPIINLFTFLHIVRQLKITRRTGWVDFGIADAESISDHMYRMGIISFLTNDKSLDTNRCVKIALVHDMAESIVGDITPVAPISKEEKHRREFETMQYLTMQLLAPFNPSAAQEIMDCWNEYEDVATPEARFVKDVDKFELLMQCIEYERDTKGTKGLEQFLSVRSSIKTKEVCEWADAAIAIRSEYLTSLEEKDKA</sequence>
<evidence type="ECO:0000256" key="12">
    <source>
        <dbReference type="ARBA" id="ARBA00023285"/>
    </source>
</evidence>
<comment type="similarity">
    <text evidence="6">Belongs to the HDDC2 family.</text>
</comment>
<keyword evidence="12" id="KW-0170">Cobalt</keyword>
<accession>A0A0J9XG88</accession>
<name>A0A0J9XG88_GEOCN</name>
<organism evidence="14 15">
    <name type="scientific">Geotrichum candidum</name>
    <name type="common">Oospora lactis</name>
    <name type="synonym">Dipodascus geotrichum</name>
    <dbReference type="NCBI Taxonomy" id="1173061"/>
    <lineage>
        <taxon>Eukaryota</taxon>
        <taxon>Fungi</taxon>
        <taxon>Dikarya</taxon>
        <taxon>Ascomycota</taxon>
        <taxon>Saccharomycotina</taxon>
        <taxon>Dipodascomycetes</taxon>
        <taxon>Dipodascales</taxon>
        <taxon>Dipodascaceae</taxon>
        <taxon>Geotrichum</taxon>
    </lineage>
</organism>
<comment type="cofactor">
    <cofactor evidence="3">
        <name>Co(2+)</name>
        <dbReference type="ChEBI" id="CHEBI:48828"/>
    </cofactor>
</comment>
<reference evidence="14" key="1">
    <citation type="submission" date="2014-03" db="EMBL/GenBank/DDBJ databases">
        <authorList>
            <person name="Casaregola S."/>
        </authorList>
    </citation>
    <scope>NUCLEOTIDE SEQUENCE [LARGE SCALE GENOMIC DNA]</scope>
    <source>
        <strain evidence="14">CLIB 918</strain>
    </source>
</reference>
<dbReference type="STRING" id="1173061.A0A0J9XG88"/>
<evidence type="ECO:0000256" key="1">
    <source>
        <dbReference type="ARBA" id="ARBA00001638"/>
    </source>
</evidence>
<keyword evidence="11" id="KW-0460">Magnesium</keyword>
<comment type="catalytic activity">
    <reaction evidence="1">
        <text>a 2'-deoxyribonucleoside 5'-phosphate + H2O = a 2'-deoxyribonucleoside + phosphate</text>
        <dbReference type="Rhea" id="RHEA:36167"/>
        <dbReference type="ChEBI" id="CHEBI:15377"/>
        <dbReference type="ChEBI" id="CHEBI:18274"/>
        <dbReference type="ChEBI" id="CHEBI:43474"/>
        <dbReference type="ChEBI" id="CHEBI:65317"/>
        <dbReference type="EC" id="3.1.3.89"/>
    </reaction>
</comment>
<dbReference type="Proteomes" id="UP000242525">
    <property type="component" value="Unassembled WGS sequence"/>
</dbReference>
<comment type="cofactor">
    <cofactor evidence="2">
        <name>Mn(2+)</name>
        <dbReference type="ChEBI" id="CHEBI:29035"/>
    </cofactor>
</comment>
<evidence type="ECO:0000256" key="7">
    <source>
        <dbReference type="ARBA" id="ARBA00011738"/>
    </source>
</evidence>
<evidence type="ECO:0000313" key="14">
    <source>
        <dbReference type="EMBL" id="CDO56293.1"/>
    </source>
</evidence>
<proteinExistence type="inferred from homology"/>
<evidence type="ECO:0000256" key="10">
    <source>
        <dbReference type="ARBA" id="ARBA00022801"/>
    </source>
</evidence>
<keyword evidence="9" id="KW-0479">Metal-binding</keyword>
<comment type="caution">
    <text evidence="14">The sequence shown here is derived from an EMBL/GenBank/DDBJ whole genome shotgun (WGS) entry which is preliminary data.</text>
</comment>
<protein>
    <recommendedName>
        <fullName evidence="8">5'-deoxynucleotidase</fullName>
        <ecNumber evidence="8">3.1.3.89</ecNumber>
    </recommendedName>
</protein>
<evidence type="ECO:0000256" key="8">
    <source>
        <dbReference type="ARBA" id="ARBA00012964"/>
    </source>
</evidence>
<dbReference type="GO" id="GO:0002953">
    <property type="term" value="F:5'-deoxynucleotidase activity"/>
    <property type="evidence" value="ECO:0007669"/>
    <property type="project" value="UniProtKB-EC"/>
</dbReference>
<comment type="subunit">
    <text evidence="7">Homodimer.</text>
</comment>
<feature type="domain" description="HD/PDEase" evidence="13">
    <location>
        <begin position="67"/>
        <end position="186"/>
    </location>
</feature>
<dbReference type="Pfam" id="PF13023">
    <property type="entry name" value="HD_3"/>
    <property type="match status" value="1"/>
</dbReference>
<dbReference type="Gene3D" id="1.10.3210.10">
    <property type="entry name" value="Hypothetical protein af1432"/>
    <property type="match status" value="1"/>
</dbReference>
<evidence type="ECO:0000256" key="2">
    <source>
        <dbReference type="ARBA" id="ARBA00001936"/>
    </source>
</evidence>
<dbReference type="GO" id="GO:0046872">
    <property type="term" value="F:metal ion binding"/>
    <property type="evidence" value="ECO:0007669"/>
    <property type="project" value="UniProtKB-KW"/>
</dbReference>
<dbReference type="SUPFAM" id="SSF109604">
    <property type="entry name" value="HD-domain/PDEase-like"/>
    <property type="match status" value="1"/>
</dbReference>
<keyword evidence="10" id="KW-0378">Hydrolase</keyword>
<evidence type="ECO:0000256" key="5">
    <source>
        <dbReference type="ARBA" id="ARBA00004074"/>
    </source>
</evidence>
<dbReference type="GO" id="GO:0005737">
    <property type="term" value="C:cytoplasm"/>
    <property type="evidence" value="ECO:0007669"/>
    <property type="project" value="TreeGrafter"/>
</dbReference>
<dbReference type="EMBL" id="CCBN010000014">
    <property type="protein sequence ID" value="CDO56293.1"/>
    <property type="molecule type" value="Genomic_DNA"/>
</dbReference>
<comment type="cofactor">
    <cofactor evidence="4">
        <name>Mg(2+)</name>
        <dbReference type="ChEBI" id="CHEBI:18420"/>
    </cofactor>
</comment>
<comment type="function">
    <text evidence="5">Catalyzes the dephosphorylation of the nucleoside 5'-monophosphates deoxyadenosine monophosphate (dAMP), deoxycytidine monophosphate (dCMP), deoxyguanosine monophosphate (dGMP) and deoxythymidine monophosphate (dTMP).</text>
</comment>
<dbReference type="InterPro" id="IPR006674">
    <property type="entry name" value="HD_domain"/>
</dbReference>
<dbReference type="AlphaFoldDB" id="A0A0J9XG88"/>